<keyword evidence="1" id="KW-0479">Metal-binding</keyword>
<dbReference type="PROSITE" id="PS51999">
    <property type="entry name" value="ZF_GRF"/>
    <property type="match status" value="1"/>
</dbReference>
<comment type="caution">
    <text evidence="8">The sequence shown here is derived from an EMBL/GenBank/DDBJ whole genome shotgun (WGS) entry which is preliminary data.</text>
</comment>
<keyword evidence="6" id="KW-0472">Membrane</keyword>
<dbReference type="AlphaFoldDB" id="A0A833WFD3"/>
<keyword evidence="6" id="KW-0812">Transmembrane</keyword>
<name>A0A833WFD3_JUGRE</name>
<evidence type="ECO:0000256" key="2">
    <source>
        <dbReference type="ARBA" id="ARBA00022771"/>
    </source>
</evidence>
<accession>A0A833WFD3</accession>
<dbReference type="EMBL" id="LIHL02000014">
    <property type="protein sequence ID" value="KAF5447083.1"/>
    <property type="molecule type" value="Genomic_DNA"/>
</dbReference>
<keyword evidence="5" id="KW-0175">Coiled coil</keyword>
<protein>
    <recommendedName>
        <fullName evidence="7">GRF-type domain-containing protein</fullName>
    </recommendedName>
</protein>
<feature type="coiled-coil region" evidence="5">
    <location>
        <begin position="72"/>
        <end position="133"/>
    </location>
</feature>
<evidence type="ECO:0000256" key="1">
    <source>
        <dbReference type="ARBA" id="ARBA00022723"/>
    </source>
</evidence>
<sequence length="181" mass="21366">MSSSVASTSLLNHTSSNVPMCSCGNQAVLRISNTRRNPGRAFFGCPLYNKEGLSQCKFFKWSDSSEYKEQALVKREAEVLRKEEELKKREAELRKEEELKKREVEVLRKDEELKKREAEVLRKDEELQKREAEFGKRELALHNDQAQFRRQEADMLHARKLFLVLWLIAIFIYLYLILSLR</sequence>
<feature type="transmembrane region" description="Helical" evidence="6">
    <location>
        <begin position="161"/>
        <end position="178"/>
    </location>
</feature>
<reference evidence="8" key="2">
    <citation type="submission" date="2020-03" db="EMBL/GenBank/DDBJ databases">
        <title>Walnut 2.0.</title>
        <authorList>
            <person name="Marrano A."/>
            <person name="Britton M."/>
            <person name="Zimin A.V."/>
            <person name="Zaini P.A."/>
            <person name="Workman R."/>
            <person name="Puiu D."/>
            <person name="Bianco L."/>
            <person name="Allen B.J."/>
            <person name="Troggio M."/>
            <person name="Leslie C.A."/>
            <person name="Timp W."/>
            <person name="Dendekar A."/>
            <person name="Salzberg S.L."/>
            <person name="Neale D.B."/>
        </authorList>
    </citation>
    <scope>NUCLEOTIDE SEQUENCE</scope>
    <source>
        <tissue evidence="8">Leaves</tissue>
    </source>
</reference>
<keyword evidence="3" id="KW-0862">Zinc</keyword>
<keyword evidence="6" id="KW-1133">Transmembrane helix</keyword>
<dbReference type="InterPro" id="IPR010666">
    <property type="entry name" value="Znf_GRF"/>
</dbReference>
<dbReference type="PANTHER" id="PTHR33248">
    <property type="entry name" value="ZINC ION-BINDING PROTEIN"/>
    <property type="match status" value="1"/>
</dbReference>
<gene>
    <name evidence="8" type="ORF">F2P56_032661</name>
</gene>
<evidence type="ECO:0000256" key="6">
    <source>
        <dbReference type="SAM" id="Phobius"/>
    </source>
</evidence>
<proteinExistence type="predicted"/>
<dbReference type="Proteomes" id="UP000619265">
    <property type="component" value="Unassembled WGS sequence"/>
</dbReference>
<feature type="domain" description="GRF-type" evidence="7">
    <location>
        <begin position="21"/>
        <end position="65"/>
    </location>
</feature>
<evidence type="ECO:0000313" key="8">
    <source>
        <dbReference type="EMBL" id="KAF5447083.1"/>
    </source>
</evidence>
<evidence type="ECO:0000259" key="7">
    <source>
        <dbReference type="PROSITE" id="PS51999"/>
    </source>
</evidence>
<evidence type="ECO:0000313" key="9">
    <source>
        <dbReference type="Proteomes" id="UP000619265"/>
    </source>
</evidence>
<reference evidence="8" key="1">
    <citation type="submission" date="2015-10" db="EMBL/GenBank/DDBJ databases">
        <authorList>
            <person name="Martinez-Garcia P.J."/>
            <person name="Crepeau M.W."/>
            <person name="Puiu D."/>
            <person name="Gonzalez-Ibeas D."/>
            <person name="Whalen J."/>
            <person name="Stevens K."/>
            <person name="Paul R."/>
            <person name="Butterfield T."/>
            <person name="Britton M."/>
            <person name="Reagan R."/>
            <person name="Chakraborty S."/>
            <person name="Walawage S.L."/>
            <person name="Vasquez-Gross H.A."/>
            <person name="Cardeno C."/>
            <person name="Famula R."/>
            <person name="Pratt K."/>
            <person name="Kuruganti S."/>
            <person name="Aradhya M.K."/>
            <person name="Leslie C.A."/>
            <person name="Dandekar A.M."/>
            <person name="Salzberg S.L."/>
            <person name="Wegrzyn J.L."/>
            <person name="Langley C.H."/>
            <person name="Neale D.B."/>
        </authorList>
    </citation>
    <scope>NUCLEOTIDE SEQUENCE</scope>
    <source>
        <tissue evidence="8">Leaves</tissue>
    </source>
</reference>
<keyword evidence="2 4" id="KW-0863">Zinc-finger</keyword>
<evidence type="ECO:0000256" key="3">
    <source>
        <dbReference type="ARBA" id="ARBA00022833"/>
    </source>
</evidence>
<organism evidence="8 9">
    <name type="scientific">Juglans regia</name>
    <name type="common">English walnut</name>
    <dbReference type="NCBI Taxonomy" id="51240"/>
    <lineage>
        <taxon>Eukaryota</taxon>
        <taxon>Viridiplantae</taxon>
        <taxon>Streptophyta</taxon>
        <taxon>Embryophyta</taxon>
        <taxon>Tracheophyta</taxon>
        <taxon>Spermatophyta</taxon>
        <taxon>Magnoliopsida</taxon>
        <taxon>eudicotyledons</taxon>
        <taxon>Gunneridae</taxon>
        <taxon>Pentapetalae</taxon>
        <taxon>rosids</taxon>
        <taxon>fabids</taxon>
        <taxon>Fagales</taxon>
        <taxon>Juglandaceae</taxon>
        <taxon>Juglans</taxon>
    </lineage>
</organism>
<evidence type="ECO:0000256" key="4">
    <source>
        <dbReference type="PROSITE-ProRule" id="PRU01343"/>
    </source>
</evidence>
<dbReference type="Gramene" id="Jr14_12660_p1">
    <property type="protein sequence ID" value="cds.Jr14_12660_p1"/>
    <property type="gene ID" value="Jr14_12660"/>
</dbReference>
<dbReference type="Pfam" id="PF06839">
    <property type="entry name" value="Zn_ribbon_GRF"/>
    <property type="match status" value="1"/>
</dbReference>
<dbReference type="GO" id="GO:0008270">
    <property type="term" value="F:zinc ion binding"/>
    <property type="evidence" value="ECO:0007669"/>
    <property type="project" value="UniProtKB-KW"/>
</dbReference>
<evidence type="ECO:0000256" key="5">
    <source>
        <dbReference type="SAM" id="Coils"/>
    </source>
</evidence>